<dbReference type="Pfam" id="PF09898">
    <property type="entry name" value="DUF2125"/>
    <property type="match status" value="1"/>
</dbReference>
<protein>
    <recommendedName>
        <fullName evidence="4">DUF2125 domain-containing protein</fullName>
    </recommendedName>
</protein>
<accession>A0A1X7Q0K1</accession>
<keyword evidence="1" id="KW-1133">Transmembrane helix</keyword>
<feature type="transmembrane region" description="Helical" evidence="1">
    <location>
        <begin position="21"/>
        <end position="43"/>
    </location>
</feature>
<keyword evidence="3" id="KW-1185">Reference proteome</keyword>
<dbReference type="RefSeq" id="WP_085467281.1">
    <property type="nucleotide sequence ID" value="NZ_FXBL01000004.1"/>
</dbReference>
<organism evidence="2 3">
    <name type="scientific">Mesorhizobium australicum</name>
    <dbReference type="NCBI Taxonomy" id="536018"/>
    <lineage>
        <taxon>Bacteria</taxon>
        <taxon>Pseudomonadati</taxon>
        <taxon>Pseudomonadota</taxon>
        <taxon>Alphaproteobacteria</taxon>
        <taxon>Hyphomicrobiales</taxon>
        <taxon>Phyllobacteriaceae</taxon>
        <taxon>Mesorhizobium</taxon>
    </lineage>
</organism>
<dbReference type="InterPro" id="IPR018666">
    <property type="entry name" value="DUF2125"/>
</dbReference>
<evidence type="ECO:0000313" key="3">
    <source>
        <dbReference type="Proteomes" id="UP000193083"/>
    </source>
</evidence>
<proteinExistence type="predicted"/>
<dbReference type="Proteomes" id="UP000193083">
    <property type="component" value="Unassembled WGS sequence"/>
</dbReference>
<reference evidence="2 3" key="1">
    <citation type="submission" date="2017-04" db="EMBL/GenBank/DDBJ databases">
        <authorList>
            <person name="Afonso C.L."/>
            <person name="Miller P.J."/>
            <person name="Scott M.A."/>
            <person name="Spackman E."/>
            <person name="Goraichik I."/>
            <person name="Dimitrov K.M."/>
            <person name="Suarez D.L."/>
            <person name="Swayne D.E."/>
        </authorList>
    </citation>
    <scope>NUCLEOTIDE SEQUENCE [LARGE SCALE GENOMIC DNA]</scope>
    <source>
        <strain evidence="2 3">B5P</strain>
    </source>
</reference>
<dbReference type="OrthoDB" id="7169664at2"/>
<keyword evidence="1" id="KW-0812">Transmembrane</keyword>
<dbReference type="AlphaFoldDB" id="A0A1X7Q0K1"/>
<name>A0A1X7Q0K1_9HYPH</name>
<dbReference type="EMBL" id="FXBL01000004">
    <property type="protein sequence ID" value="SMH57270.1"/>
    <property type="molecule type" value="Genomic_DNA"/>
</dbReference>
<evidence type="ECO:0008006" key="4">
    <source>
        <dbReference type="Google" id="ProtNLM"/>
    </source>
</evidence>
<keyword evidence="1" id="KW-0472">Membrane</keyword>
<evidence type="ECO:0000256" key="1">
    <source>
        <dbReference type="SAM" id="Phobius"/>
    </source>
</evidence>
<evidence type="ECO:0000313" key="2">
    <source>
        <dbReference type="EMBL" id="SMH57270.1"/>
    </source>
</evidence>
<sequence length="332" mass="34820">MTSSEQNAKRTAAAQRGMSRRFAWFAFAIVAAIGIYTAGWFYAARRLETAVAQAIGDARGSGAEADCTKAQARGYPFRIGLFCDGIAYSDRRSGIAVSGTGLRSAAQIYQPARIVGELDRISIDLARARLALDLSDIRYSTHFARPLPEILSVAGTGLSAAEIAGSKLAAASQAEFHMRPRGADIDLAGTVSALRLEPSADIPPNLPPIDGEWDVTLSDGVARLRQGSDSLRGVAGEIRALTARSGTAGIGLSGPVAVGQDGLVDADLTVAITDPAALVAILRKAFPAMRPQLGQAEVLLTAMGDSPRLPLSISKGEMRMGFFSIGRIPPLD</sequence>
<gene>
    <name evidence="2" type="ORF">SAMN02982922_5723</name>
</gene>